<gene>
    <name evidence="1" type="ORF">H9710_05865</name>
</gene>
<dbReference type="Proteomes" id="UP000826793">
    <property type="component" value="Unassembled WGS sequence"/>
</dbReference>
<dbReference type="EMBL" id="DWXG01000045">
    <property type="protein sequence ID" value="HJB98090.1"/>
    <property type="molecule type" value="Genomic_DNA"/>
</dbReference>
<accession>A0A9D2MXH4</accession>
<name>A0A9D2MXH4_9FIRM</name>
<evidence type="ECO:0000313" key="2">
    <source>
        <dbReference type="Proteomes" id="UP000826793"/>
    </source>
</evidence>
<dbReference type="AlphaFoldDB" id="A0A9D2MXH4"/>
<protein>
    <submittedName>
        <fullName evidence="1">Stage II sporulation protein R</fullName>
    </submittedName>
</protein>
<reference evidence="1" key="2">
    <citation type="submission" date="2021-04" db="EMBL/GenBank/DDBJ databases">
        <authorList>
            <person name="Gilroy R."/>
        </authorList>
    </citation>
    <scope>NUCLEOTIDE SEQUENCE</scope>
    <source>
        <strain evidence="1">CHK185-1770</strain>
    </source>
</reference>
<evidence type="ECO:0000313" key="1">
    <source>
        <dbReference type="EMBL" id="HJB98090.1"/>
    </source>
</evidence>
<proteinExistence type="predicted"/>
<sequence>MKQEHRQKSGTWSLRGKLLGKALVCGFLLAVGASFFPFAAACAQLPQNVVRLHVVAHSNREEDQAVKLLVRDAVLEEASRWYEGAATMEEASAALCVHLESLGDTARQTLADQDMDYSATAQMTEMYFPTRDYGSFRLPAGRYRTLRITLGEGAGKNWWCVVFPSLCLPAASQEEALLALPEAEREIVENSQAYQVKFKVVELWESLREWLRG</sequence>
<organism evidence="1 2">
    <name type="scientific">Candidatus Acutalibacter pullicola</name>
    <dbReference type="NCBI Taxonomy" id="2838417"/>
    <lineage>
        <taxon>Bacteria</taxon>
        <taxon>Bacillati</taxon>
        <taxon>Bacillota</taxon>
        <taxon>Clostridia</taxon>
        <taxon>Eubacteriales</taxon>
        <taxon>Acutalibacteraceae</taxon>
        <taxon>Acutalibacter</taxon>
    </lineage>
</organism>
<dbReference type="InterPro" id="IPR014202">
    <property type="entry name" value="Spore_II_R"/>
</dbReference>
<dbReference type="Pfam" id="PF09551">
    <property type="entry name" value="Spore_II_R"/>
    <property type="match status" value="1"/>
</dbReference>
<reference evidence="1" key="1">
    <citation type="journal article" date="2021" name="PeerJ">
        <title>Extensive microbial diversity within the chicken gut microbiome revealed by metagenomics and culture.</title>
        <authorList>
            <person name="Gilroy R."/>
            <person name="Ravi A."/>
            <person name="Getino M."/>
            <person name="Pursley I."/>
            <person name="Horton D.L."/>
            <person name="Alikhan N.F."/>
            <person name="Baker D."/>
            <person name="Gharbi K."/>
            <person name="Hall N."/>
            <person name="Watson M."/>
            <person name="Adriaenssens E.M."/>
            <person name="Foster-Nyarko E."/>
            <person name="Jarju S."/>
            <person name="Secka A."/>
            <person name="Antonio M."/>
            <person name="Oren A."/>
            <person name="Chaudhuri R.R."/>
            <person name="La Ragione R."/>
            <person name="Hildebrand F."/>
            <person name="Pallen M.J."/>
        </authorList>
    </citation>
    <scope>NUCLEOTIDE SEQUENCE</scope>
    <source>
        <strain evidence="1">CHK185-1770</strain>
    </source>
</reference>
<comment type="caution">
    <text evidence="1">The sequence shown here is derived from an EMBL/GenBank/DDBJ whole genome shotgun (WGS) entry which is preliminary data.</text>
</comment>